<dbReference type="AlphaFoldDB" id="A0A835I0U9"/>
<dbReference type="Proteomes" id="UP000631114">
    <property type="component" value="Unassembled WGS sequence"/>
</dbReference>
<proteinExistence type="predicted"/>
<evidence type="ECO:0000259" key="2">
    <source>
        <dbReference type="PROSITE" id="PS50177"/>
    </source>
</evidence>
<dbReference type="InterPro" id="IPR018222">
    <property type="entry name" value="Nuclear_transport_factor_2_euk"/>
</dbReference>
<keyword evidence="4" id="KW-1185">Reference proteome</keyword>
<dbReference type="PANTHER" id="PTHR10693">
    <property type="entry name" value="RAS GTPASE-ACTIVATING PROTEIN-BINDING PROTEIN"/>
    <property type="match status" value="1"/>
</dbReference>
<gene>
    <name evidence="3" type="ORF">IFM89_010011</name>
</gene>
<dbReference type="EMBL" id="JADFTS010000004">
    <property type="protein sequence ID" value="KAF9608579.1"/>
    <property type="molecule type" value="Genomic_DNA"/>
</dbReference>
<dbReference type="PANTHER" id="PTHR10693:SF75">
    <property type="entry name" value="NUCLEAR TRANSPORT FACTOR 2"/>
    <property type="match status" value="1"/>
</dbReference>
<sequence>MLSLRHQLSLSALHLHTEDWDINVVILSMDYKECKAEIKTIDAQDSYKGGVVVQVTGWLIVKRKFTQSFFLAPQDKGYFVLNDVFRLMDEYEMVESDAVAIAVNGVTENVTLTPVTPDPEPSHIPEHPMPENTTPEVEVSYGNGEVVHEPLDNGEISTVEV</sequence>
<dbReference type="GO" id="GO:0005829">
    <property type="term" value="C:cytosol"/>
    <property type="evidence" value="ECO:0007669"/>
    <property type="project" value="TreeGrafter"/>
</dbReference>
<dbReference type="SUPFAM" id="SSF54427">
    <property type="entry name" value="NTF2-like"/>
    <property type="match status" value="1"/>
</dbReference>
<reference evidence="3 4" key="1">
    <citation type="submission" date="2020-10" db="EMBL/GenBank/DDBJ databases">
        <title>The Coptis chinensis genome and diversification of protoberbering-type alkaloids.</title>
        <authorList>
            <person name="Wang B."/>
            <person name="Shu S."/>
            <person name="Song C."/>
            <person name="Liu Y."/>
        </authorList>
    </citation>
    <scope>NUCLEOTIDE SEQUENCE [LARGE SCALE GENOMIC DNA]</scope>
    <source>
        <strain evidence="3">HL-2020</strain>
        <tissue evidence="3">Leaf</tissue>
    </source>
</reference>
<keyword evidence="1" id="KW-0694">RNA-binding</keyword>
<dbReference type="InterPro" id="IPR002075">
    <property type="entry name" value="NTF2_dom"/>
</dbReference>
<name>A0A835I0U9_9MAGN</name>
<dbReference type="InterPro" id="IPR039539">
    <property type="entry name" value="Ras_GTPase_bind_prot"/>
</dbReference>
<comment type="caution">
    <text evidence="3">The sequence shown here is derived from an EMBL/GenBank/DDBJ whole genome shotgun (WGS) entry which is preliminary data.</text>
</comment>
<dbReference type="GO" id="GO:1990904">
    <property type="term" value="C:ribonucleoprotein complex"/>
    <property type="evidence" value="ECO:0007669"/>
    <property type="project" value="TreeGrafter"/>
</dbReference>
<dbReference type="GO" id="GO:0003729">
    <property type="term" value="F:mRNA binding"/>
    <property type="evidence" value="ECO:0007669"/>
    <property type="project" value="TreeGrafter"/>
</dbReference>
<evidence type="ECO:0000313" key="3">
    <source>
        <dbReference type="EMBL" id="KAF9608579.1"/>
    </source>
</evidence>
<protein>
    <recommendedName>
        <fullName evidence="2">NTF2 domain-containing protein</fullName>
    </recommendedName>
</protein>
<dbReference type="Pfam" id="PF02136">
    <property type="entry name" value="NTF2"/>
    <property type="match status" value="1"/>
</dbReference>
<dbReference type="InterPro" id="IPR032710">
    <property type="entry name" value="NTF2-like_dom_sf"/>
</dbReference>
<dbReference type="CDD" id="cd00780">
    <property type="entry name" value="NTF2"/>
    <property type="match status" value="1"/>
</dbReference>
<dbReference type="Gene3D" id="3.10.450.50">
    <property type="match status" value="1"/>
</dbReference>
<accession>A0A835I0U9</accession>
<evidence type="ECO:0000256" key="1">
    <source>
        <dbReference type="ARBA" id="ARBA00022884"/>
    </source>
</evidence>
<evidence type="ECO:0000313" key="4">
    <source>
        <dbReference type="Proteomes" id="UP000631114"/>
    </source>
</evidence>
<organism evidence="3 4">
    <name type="scientific">Coptis chinensis</name>
    <dbReference type="NCBI Taxonomy" id="261450"/>
    <lineage>
        <taxon>Eukaryota</taxon>
        <taxon>Viridiplantae</taxon>
        <taxon>Streptophyta</taxon>
        <taxon>Embryophyta</taxon>
        <taxon>Tracheophyta</taxon>
        <taxon>Spermatophyta</taxon>
        <taxon>Magnoliopsida</taxon>
        <taxon>Ranunculales</taxon>
        <taxon>Ranunculaceae</taxon>
        <taxon>Coptidoideae</taxon>
        <taxon>Coptis</taxon>
    </lineage>
</organism>
<feature type="domain" description="NTF2" evidence="2">
    <location>
        <begin position="1"/>
        <end position="87"/>
    </location>
</feature>
<dbReference type="OrthoDB" id="339151at2759"/>
<dbReference type="PROSITE" id="PS50177">
    <property type="entry name" value="NTF2_DOMAIN"/>
    <property type="match status" value="1"/>
</dbReference>